<dbReference type="Proteomes" id="UP000323632">
    <property type="component" value="Unassembled WGS sequence"/>
</dbReference>
<feature type="compositionally biased region" description="Acidic residues" evidence="1">
    <location>
        <begin position="27"/>
        <end position="44"/>
    </location>
</feature>
<dbReference type="RefSeq" id="WP_150031629.1">
    <property type="nucleotide sequence ID" value="NZ_VWSH01000001.1"/>
</dbReference>
<evidence type="ECO:0000256" key="1">
    <source>
        <dbReference type="SAM" id="MobiDB-lite"/>
    </source>
</evidence>
<accession>A0A5M6CQ18</accession>
<evidence type="ECO:0000313" key="3">
    <source>
        <dbReference type="Proteomes" id="UP000323632"/>
    </source>
</evidence>
<name>A0A5M6CQ18_9BACT</name>
<keyword evidence="3" id="KW-1185">Reference proteome</keyword>
<feature type="region of interest" description="Disordered" evidence="1">
    <location>
        <begin position="18"/>
        <end position="66"/>
    </location>
</feature>
<proteinExistence type="predicted"/>
<reference evidence="2 3" key="1">
    <citation type="submission" date="2019-09" db="EMBL/GenBank/DDBJ databases">
        <title>Genome sequence and assembly of Taibaiella sp.</title>
        <authorList>
            <person name="Chhetri G."/>
        </authorList>
    </citation>
    <scope>NUCLEOTIDE SEQUENCE [LARGE SCALE GENOMIC DNA]</scope>
    <source>
        <strain evidence="2 3">KVB11</strain>
    </source>
</reference>
<evidence type="ECO:0000313" key="2">
    <source>
        <dbReference type="EMBL" id="KAA5537053.1"/>
    </source>
</evidence>
<dbReference type="EMBL" id="VWSH01000001">
    <property type="protein sequence ID" value="KAA5537053.1"/>
    <property type="molecule type" value="Genomic_DNA"/>
</dbReference>
<dbReference type="AlphaFoldDB" id="A0A5M6CQ18"/>
<organism evidence="2 3">
    <name type="scientific">Taibaiella lutea</name>
    <dbReference type="NCBI Taxonomy" id="2608001"/>
    <lineage>
        <taxon>Bacteria</taxon>
        <taxon>Pseudomonadati</taxon>
        <taxon>Bacteroidota</taxon>
        <taxon>Chitinophagia</taxon>
        <taxon>Chitinophagales</taxon>
        <taxon>Chitinophagaceae</taxon>
        <taxon>Taibaiella</taxon>
    </lineage>
</organism>
<protein>
    <submittedName>
        <fullName evidence="2">Uncharacterized protein</fullName>
    </submittedName>
</protein>
<comment type="caution">
    <text evidence="2">The sequence shown here is derived from an EMBL/GenBank/DDBJ whole genome shotgun (WGS) entry which is preliminary data.</text>
</comment>
<feature type="compositionally biased region" description="Polar residues" evidence="1">
    <location>
        <begin position="57"/>
        <end position="66"/>
    </location>
</feature>
<sequence length="66" mass="7612">MKIIKTFEEFTESLKYKESYNPATAMDSEEFSEDNNNEDSEPEIAESKKNDSEDQPIDNSSNKDNI</sequence>
<gene>
    <name evidence="2" type="ORF">F0919_05100</name>
</gene>